<keyword evidence="1" id="KW-0808">Transferase</keyword>
<dbReference type="GO" id="GO:0003964">
    <property type="term" value="F:RNA-directed DNA polymerase activity"/>
    <property type="evidence" value="ECO:0007669"/>
    <property type="project" value="UniProtKB-KW"/>
</dbReference>
<feature type="non-terminal residue" evidence="1">
    <location>
        <position position="1"/>
    </location>
</feature>
<keyword evidence="2" id="KW-1185">Reference proteome</keyword>
<comment type="caution">
    <text evidence="1">The sequence shown here is derived from an EMBL/GenBank/DDBJ whole genome shotgun (WGS) entry which is preliminary data.</text>
</comment>
<accession>A0A3M7Q496</accession>
<dbReference type="Proteomes" id="UP000276133">
    <property type="component" value="Unassembled WGS sequence"/>
</dbReference>
<protein>
    <submittedName>
        <fullName evidence="1">RNA-directed DNA polymerase from mobile element jockey-like</fullName>
    </submittedName>
</protein>
<proteinExistence type="predicted"/>
<keyword evidence="1" id="KW-0548">Nucleotidyltransferase</keyword>
<dbReference type="AlphaFoldDB" id="A0A3M7Q496"/>
<dbReference type="EMBL" id="REGN01007603">
    <property type="protein sequence ID" value="RNA05778.1"/>
    <property type="molecule type" value="Genomic_DNA"/>
</dbReference>
<reference evidence="1 2" key="1">
    <citation type="journal article" date="2018" name="Sci. Rep.">
        <title>Genomic signatures of local adaptation to the degree of environmental predictability in rotifers.</title>
        <authorList>
            <person name="Franch-Gras L."/>
            <person name="Hahn C."/>
            <person name="Garcia-Roger E.M."/>
            <person name="Carmona M.J."/>
            <person name="Serra M."/>
            <person name="Gomez A."/>
        </authorList>
    </citation>
    <scope>NUCLEOTIDE SEQUENCE [LARGE SCALE GENOMIC DNA]</scope>
    <source>
        <strain evidence="1">HYR1</strain>
    </source>
</reference>
<evidence type="ECO:0000313" key="1">
    <source>
        <dbReference type="EMBL" id="RNA05778.1"/>
    </source>
</evidence>
<organism evidence="1 2">
    <name type="scientific">Brachionus plicatilis</name>
    <name type="common">Marine rotifer</name>
    <name type="synonym">Brachionus muelleri</name>
    <dbReference type="NCBI Taxonomy" id="10195"/>
    <lineage>
        <taxon>Eukaryota</taxon>
        <taxon>Metazoa</taxon>
        <taxon>Spiralia</taxon>
        <taxon>Gnathifera</taxon>
        <taxon>Rotifera</taxon>
        <taxon>Eurotatoria</taxon>
        <taxon>Monogononta</taxon>
        <taxon>Pseudotrocha</taxon>
        <taxon>Ploima</taxon>
        <taxon>Brachionidae</taxon>
        <taxon>Brachionus</taxon>
    </lineage>
</organism>
<gene>
    <name evidence="1" type="ORF">BpHYR1_039448</name>
</gene>
<name>A0A3M7Q496_BRAPC</name>
<evidence type="ECO:0000313" key="2">
    <source>
        <dbReference type="Proteomes" id="UP000276133"/>
    </source>
</evidence>
<sequence length="186" mass="21199">KGLEKLGLTTLSKRRERGDLVEYFKIVNGLTQVNWHNPNKLCDSLSCSGPAGSIRGYQHRMSKQLTRINQREHFILNRVVDNWNKLPPEVVKASSKNLFKKMVDEIVYVAIVRGIFRKSYYSVPYMGFRLVGQTTSDMAKISPNISKIKSISTIAHFQCIFKINIPIIIELSEKTSKITANNLTII</sequence>
<keyword evidence="1" id="KW-0695">RNA-directed DNA polymerase</keyword>
<dbReference type="OrthoDB" id="426210at2759"/>